<evidence type="ECO:0000256" key="4">
    <source>
        <dbReference type="ARBA" id="ARBA00012483"/>
    </source>
</evidence>
<dbReference type="InterPro" id="IPR045210">
    <property type="entry name" value="RING-Ubox_PUB"/>
</dbReference>
<evidence type="ECO:0000256" key="6">
    <source>
        <dbReference type="ARBA" id="ARBA00022737"/>
    </source>
</evidence>
<feature type="repeat" description="ARM" evidence="10">
    <location>
        <begin position="426"/>
        <end position="468"/>
    </location>
</feature>
<dbReference type="Gene3D" id="3.30.40.10">
    <property type="entry name" value="Zinc/RING finger domain, C3HC4 (zinc finger)"/>
    <property type="match status" value="1"/>
</dbReference>
<dbReference type="SMART" id="SM00504">
    <property type="entry name" value="Ubox"/>
    <property type="match status" value="1"/>
</dbReference>
<protein>
    <recommendedName>
        <fullName evidence="4">RING-type E3 ubiquitin transferase</fullName>
        <ecNumber evidence="4">2.3.2.27</ecNumber>
    </recommendedName>
    <alternativeName>
        <fullName evidence="8">Cell death-related protein SPL11</fullName>
    </alternativeName>
    <alternativeName>
        <fullName evidence="9">RING-type E3 ubiquitin transferase SPL11</fullName>
    </alternativeName>
</protein>
<keyword evidence="13" id="KW-1185">Reference proteome</keyword>
<dbReference type="InterPro" id="IPR013083">
    <property type="entry name" value="Znf_RING/FYVE/PHD"/>
</dbReference>
<dbReference type="Gene3D" id="1.25.10.10">
    <property type="entry name" value="Leucine-rich Repeat Variant"/>
    <property type="match status" value="2"/>
</dbReference>
<keyword evidence="6" id="KW-0677">Repeat</keyword>
<dbReference type="CDD" id="cd16664">
    <property type="entry name" value="RING-Ubox_PUB"/>
    <property type="match status" value="1"/>
</dbReference>
<dbReference type="EMBL" id="JBBPBK010000006">
    <property type="protein sequence ID" value="KAK9282986.1"/>
    <property type="molecule type" value="Genomic_DNA"/>
</dbReference>
<comment type="pathway">
    <text evidence="3">Protein modification; protein ubiquitination.</text>
</comment>
<dbReference type="InterPro" id="IPR000225">
    <property type="entry name" value="Armadillo"/>
</dbReference>
<dbReference type="InterPro" id="IPR016024">
    <property type="entry name" value="ARM-type_fold"/>
</dbReference>
<evidence type="ECO:0000256" key="8">
    <source>
        <dbReference type="ARBA" id="ARBA00080558"/>
    </source>
</evidence>
<dbReference type="EC" id="2.3.2.27" evidence="4"/>
<evidence type="ECO:0000313" key="13">
    <source>
        <dbReference type="Proteomes" id="UP001415857"/>
    </source>
</evidence>
<dbReference type="Pfam" id="PF25598">
    <property type="entry name" value="ARM_PUB"/>
    <property type="match status" value="1"/>
</dbReference>
<dbReference type="PROSITE" id="PS51698">
    <property type="entry name" value="U_BOX"/>
    <property type="match status" value="1"/>
</dbReference>
<dbReference type="PANTHER" id="PTHR23315:SF111">
    <property type="entry name" value="U-BOX DOMAIN-CONTAINING PROTEIN 14"/>
    <property type="match status" value="1"/>
</dbReference>
<evidence type="ECO:0000256" key="1">
    <source>
        <dbReference type="ARBA" id="ARBA00000900"/>
    </source>
</evidence>
<dbReference type="SMART" id="SM00185">
    <property type="entry name" value="ARM"/>
    <property type="match status" value="5"/>
</dbReference>
<dbReference type="Pfam" id="PF04564">
    <property type="entry name" value="U-box"/>
    <property type="match status" value="1"/>
</dbReference>
<dbReference type="GO" id="GO:0007166">
    <property type="term" value="P:cell surface receptor signaling pathway"/>
    <property type="evidence" value="ECO:0007669"/>
    <property type="project" value="InterPro"/>
</dbReference>
<dbReference type="Proteomes" id="UP001415857">
    <property type="component" value="Unassembled WGS sequence"/>
</dbReference>
<dbReference type="AlphaFoldDB" id="A0AAP0WZL6"/>
<dbReference type="CDD" id="cd21037">
    <property type="entry name" value="MLKL_NTD"/>
    <property type="match status" value="1"/>
</dbReference>
<evidence type="ECO:0000313" key="12">
    <source>
        <dbReference type="EMBL" id="KAK9282986.1"/>
    </source>
</evidence>
<evidence type="ECO:0000256" key="3">
    <source>
        <dbReference type="ARBA" id="ARBA00004906"/>
    </source>
</evidence>
<dbReference type="InterPro" id="IPR011989">
    <property type="entry name" value="ARM-like"/>
</dbReference>
<name>A0AAP0WZL6_LIQFO</name>
<dbReference type="InterPro" id="IPR036537">
    <property type="entry name" value="Adaptor_Cbl_N_dom_sf"/>
</dbReference>
<reference evidence="12 13" key="1">
    <citation type="journal article" date="2024" name="Plant J.">
        <title>Genome sequences and population genomics reveal climatic adaptation and genomic divergence between two closely related sweetgum species.</title>
        <authorList>
            <person name="Xu W.Q."/>
            <person name="Ren C.Q."/>
            <person name="Zhang X.Y."/>
            <person name="Comes H.P."/>
            <person name="Liu X.H."/>
            <person name="Li Y.G."/>
            <person name="Kettle C.J."/>
            <person name="Jalonen R."/>
            <person name="Gaisberger H."/>
            <person name="Ma Y.Z."/>
            <person name="Qiu Y.X."/>
        </authorList>
    </citation>
    <scope>NUCLEOTIDE SEQUENCE [LARGE SCALE GENOMIC DNA]</scope>
    <source>
        <strain evidence="12">Hangzhou</strain>
    </source>
</reference>
<evidence type="ECO:0000256" key="5">
    <source>
        <dbReference type="ARBA" id="ARBA00022679"/>
    </source>
</evidence>
<dbReference type="Gene3D" id="1.20.930.20">
    <property type="entry name" value="Adaptor protein Cbl, N-terminal domain"/>
    <property type="match status" value="1"/>
</dbReference>
<comment type="caution">
    <text evidence="12">The sequence shown here is derived from an EMBL/GenBank/DDBJ whole genome shotgun (WGS) entry which is preliminary data.</text>
</comment>
<evidence type="ECO:0000256" key="2">
    <source>
        <dbReference type="ARBA" id="ARBA00003861"/>
    </source>
</evidence>
<evidence type="ECO:0000256" key="10">
    <source>
        <dbReference type="PROSITE-ProRule" id="PRU00259"/>
    </source>
</evidence>
<feature type="repeat" description="ARM" evidence="10">
    <location>
        <begin position="385"/>
        <end position="427"/>
    </location>
</feature>
<sequence length="629" mass="68656">MGPTEDPNGFVVSRLVDSVKEVSGLPECRTISKKIYSNLVRRIKLLSPLFEELKDSDEELGEDVLRAFEPLRVALDSAKVLLRSINEGSKLHQALERDKIADEFHQMTEKIEEALSMIPYEILDLSEEVREQIELVHAQFKRAKGRMDSPDIQLEMDLAIVQKEKDPDLAILKRLAEKLQLRTINDLKKESLALHEMVISSSGDPGDCLEKMSSLLKKLKDCVMTGNPEADTSEGEKGLIKHRSPVIPDDFRCPISLELMKDPVIVSTGQTYERSCIQKWLDAGHKTCPKTQQTLLHTALTPNYVLKSLIALWCESNGVELPKKQGTCRNKKSGSSVSDCDRAAIVALLQKLADGNQEEQRAAAGELRLLAKRNADNRVCIAEAGAVPLLVELLSSTDPRTQEHAVTALLNLSINETNKGSIVNAGAIPDIVDVLKNGSMEARENAAATLFSLSVLDENKVAIGAAGAIPALIDLLCQGTPRGKKDAATAIFNLSIYQGNKVRAVRAGIVAPLMRLLKDAGGGMVDEALAILAILASHQEGKTAIGEAEPIPVLIEVMRTGSPRNRENAAAVLWSLCTGDTHHLKIARELGAEEALKELSENGTDRAKRKAGNILELLQRADVVVDHEI</sequence>
<dbReference type="GO" id="GO:0061630">
    <property type="term" value="F:ubiquitin protein ligase activity"/>
    <property type="evidence" value="ECO:0007669"/>
    <property type="project" value="UniProtKB-EC"/>
</dbReference>
<dbReference type="FunFam" id="1.25.10.10:FF:000239">
    <property type="entry name" value="RING-type E3 ubiquitin transferase"/>
    <property type="match status" value="1"/>
</dbReference>
<evidence type="ECO:0000259" key="11">
    <source>
        <dbReference type="PROSITE" id="PS51698"/>
    </source>
</evidence>
<dbReference type="FunFam" id="1.20.930.20:FF:000002">
    <property type="entry name" value="RING-type E3 ubiquitin transferase"/>
    <property type="match status" value="1"/>
</dbReference>
<gene>
    <name evidence="12" type="ORF">L1049_011213</name>
</gene>
<proteinExistence type="predicted"/>
<dbReference type="Pfam" id="PF25368">
    <property type="entry name" value="PUB10_N"/>
    <property type="match status" value="1"/>
</dbReference>
<dbReference type="InterPro" id="IPR003613">
    <property type="entry name" value="Ubox_domain"/>
</dbReference>
<comment type="function">
    <text evidence="2">Functions as an E3 ubiquitin ligase.</text>
</comment>
<dbReference type="PROSITE" id="PS50176">
    <property type="entry name" value="ARM_REPEAT"/>
    <property type="match status" value="2"/>
</dbReference>
<dbReference type="PANTHER" id="PTHR23315">
    <property type="entry name" value="U BOX DOMAIN-CONTAINING"/>
    <property type="match status" value="1"/>
</dbReference>
<dbReference type="InterPro" id="IPR058678">
    <property type="entry name" value="ARM_PUB"/>
</dbReference>
<dbReference type="GO" id="GO:0016567">
    <property type="term" value="P:protein ubiquitination"/>
    <property type="evidence" value="ECO:0007669"/>
    <property type="project" value="InterPro"/>
</dbReference>
<dbReference type="FunFam" id="1.25.10.10:FF:000289">
    <property type="entry name" value="RING-type E3 ubiquitin transferase"/>
    <property type="match status" value="1"/>
</dbReference>
<dbReference type="FunFam" id="3.30.40.10:FF:000181">
    <property type="entry name" value="RING-type E3 ubiquitin transferase"/>
    <property type="match status" value="1"/>
</dbReference>
<dbReference type="SUPFAM" id="SSF48371">
    <property type="entry name" value="ARM repeat"/>
    <property type="match status" value="1"/>
</dbReference>
<evidence type="ECO:0000256" key="7">
    <source>
        <dbReference type="ARBA" id="ARBA00022786"/>
    </source>
</evidence>
<accession>A0AAP0WZL6</accession>
<evidence type="ECO:0000256" key="9">
    <source>
        <dbReference type="ARBA" id="ARBA00083447"/>
    </source>
</evidence>
<dbReference type="InterPro" id="IPR059179">
    <property type="entry name" value="MLKL-like_MCAfunc"/>
</dbReference>
<comment type="catalytic activity">
    <reaction evidence="1">
        <text>S-ubiquitinyl-[E2 ubiquitin-conjugating enzyme]-L-cysteine + [acceptor protein]-L-lysine = [E2 ubiquitin-conjugating enzyme]-L-cysteine + N(6)-ubiquitinyl-[acceptor protein]-L-lysine.</text>
        <dbReference type="EC" id="2.3.2.27"/>
    </reaction>
</comment>
<organism evidence="12 13">
    <name type="scientific">Liquidambar formosana</name>
    <name type="common">Formosan gum</name>
    <dbReference type="NCBI Taxonomy" id="63359"/>
    <lineage>
        <taxon>Eukaryota</taxon>
        <taxon>Viridiplantae</taxon>
        <taxon>Streptophyta</taxon>
        <taxon>Embryophyta</taxon>
        <taxon>Tracheophyta</taxon>
        <taxon>Spermatophyta</taxon>
        <taxon>Magnoliopsida</taxon>
        <taxon>eudicotyledons</taxon>
        <taxon>Gunneridae</taxon>
        <taxon>Pentapetalae</taxon>
        <taxon>Saxifragales</taxon>
        <taxon>Altingiaceae</taxon>
        <taxon>Liquidambar</taxon>
    </lineage>
</organism>
<keyword evidence="7" id="KW-0833">Ubl conjugation pathway</keyword>
<dbReference type="SUPFAM" id="SSF57850">
    <property type="entry name" value="RING/U-box"/>
    <property type="match status" value="1"/>
</dbReference>
<dbReference type="InterPro" id="IPR057623">
    <property type="entry name" value="PUB12-19-like_N"/>
</dbReference>
<feature type="domain" description="U-box" evidence="11">
    <location>
        <begin position="246"/>
        <end position="320"/>
    </location>
</feature>
<keyword evidence="5" id="KW-0808">Transferase</keyword>